<feature type="compositionally biased region" description="Low complexity" evidence="7">
    <location>
        <begin position="467"/>
        <end position="485"/>
    </location>
</feature>
<dbReference type="RefSeq" id="XP_013900833.1">
    <property type="nucleotide sequence ID" value="XM_014045379.1"/>
</dbReference>
<evidence type="ECO:0000313" key="10">
    <source>
        <dbReference type="Proteomes" id="UP000054498"/>
    </source>
</evidence>
<evidence type="ECO:0000256" key="3">
    <source>
        <dbReference type="ARBA" id="ARBA00022741"/>
    </source>
</evidence>
<dbReference type="STRING" id="145388.A0A0D2L3N5"/>
<dbReference type="SUPFAM" id="SSF56112">
    <property type="entry name" value="Protein kinase-like (PK-like)"/>
    <property type="match status" value="1"/>
</dbReference>
<dbReference type="Gene3D" id="1.10.510.10">
    <property type="entry name" value="Transferase(Phosphotransferase) domain 1"/>
    <property type="match status" value="1"/>
</dbReference>
<evidence type="ECO:0000256" key="7">
    <source>
        <dbReference type="SAM" id="MobiDB-lite"/>
    </source>
</evidence>
<dbReference type="PROSITE" id="PS00108">
    <property type="entry name" value="PROTEIN_KINASE_ST"/>
    <property type="match status" value="1"/>
</dbReference>
<feature type="binding site" evidence="6">
    <location>
        <position position="554"/>
    </location>
    <ligand>
        <name>ATP</name>
        <dbReference type="ChEBI" id="CHEBI:30616"/>
    </ligand>
</feature>
<keyword evidence="3 6" id="KW-0547">Nucleotide-binding</keyword>
<dbReference type="GO" id="GO:0005524">
    <property type="term" value="F:ATP binding"/>
    <property type="evidence" value="ECO:0007669"/>
    <property type="project" value="UniProtKB-UniRule"/>
</dbReference>
<proteinExistence type="predicted"/>
<dbReference type="InterPro" id="IPR000719">
    <property type="entry name" value="Prot_kinase_dom"/>
</dbReference>
<evidence type="ECO:0000256" key="5">
    <source>
        <dbReference type="ARBA" id="ARBA00022840"/>
    </source>
</evidence>
<dbReference type="Proteomes" id="UP000054498">
    <property type="component" value="Unassembled WGS sequence"/>
</dbReference>
<dbReference type="InterPro" id="IPR011009">
    <property type="entry name" value="Kinase-like_dom_sf"/>
</dbReference>
<feature type="region of interest" description="Disordered" evidence="7">
    <location>
        <begin position="372"/>
        <end position="485"/>
    </location>
</feature>
<evidence type="ECO:0000259" key="8">
    <source>
        <dbReference type="PROSITE" id="PS50011"/>
    </source>
</evidence>
<reference evidence="9 10" key="1">
    <citation type="journal article" date="2013" name="BMC Genomics">
        <title>Reconstruction of the lipid metabolism for the microalga Monoraphidium neglectum from its genome sequence reveals characteristics suitable for biofuel production.</title>
        <authorList>
            <person name="Bogen C."/>
            <person name="Al-Dilaimi A."/>
            <person name="Albersmeier A."/>
            <person name="Wichmann J."/>
            <person name="Grundmann M."/>
            <person name="Rupp O."/>
            <person name="Lauersen K.J."/>
            <person name="Blifernez-Klassen O."/>
            <person name="Kalinowski J."/>
            <person name="Goesmann A."/>
            <person name="Mussgnug J.H."/>
            <person name="Kruse O."/>
        </authorList>
    </citation>
    <scope>NUCLEOTIDE SEQUENCE [LARGE SCALE GENOMIC DNA]</scope>
    <source>
        <strain evidence="9 10">SAG 48.87</strain>
    </source>
</reference>
<feature type="region of interest" description="Disordered" evidence="7">
    <location>
        <begin position="617"/>
        <end position="640"/>
    </location>
</feature>
<dbReference type="GeneID" id="25739023"/>
<evidence type="ECO:0000256" key="6">
    <source>
        <dbReference type="PROSITE-ProRule" id="PRU10141"/>
    </source>
</evidence>
<protein>
    <submittedName>
        <fullName evidence="9">Putative serine/threonine-protein kinase pats1</fullName>
    </submittedName>
</protein>
<dbReference type="PROSITE" id="PS00107">
    <property type="entry name" value="PROTEIN_KINASE_ATP"/>
    <property type="match status" value="1"/>
</dbReference>
<dbReference type="InterPro" id="IPR001245">
    <property type="entry name" value="Ser-Thr/Tyr_kinase_cat_dom"/>
</dbReference>
<feature type="compositionally biased region" description="Low complexity" evidence="7">
    <location>
        <begin position="430"/>
        <end position="446"/>
    </location>
</feature>
<sequence length="878" mass="89778">MAMLSTNARLAVSEAADLIVEEGLADVAGILAFVDGNVDCGVLLAASGIGAGALEADALMSGPGWSAGRAACAACGRVSIQDCAAELDLPRDVARLHSEAGILSFEAIAIRAPGGGAALGALLLGAGRACSFTSPAGGLPAWVDAAATALLQLLRHGSVMGSASTLRAVYQAPDAVAAIGAMMQGVSHFMWRATNCSMAVRLAVISDDAMGPGEVLLFEAATAGASASKPHGARKRSDCSIGSTPSGRLSSDPGSEVAVRQLAFGGTLLERALKLNRAVTIHDTTSYLQNSPHPAPDLFSHSTPVSSLAVVPMFVGDTPIGALYFCPTAAPVDFGNIKDDILGVVPGLAMALDSKLQGNTAQLSSMVAEARTSWPLRKPRSGFRSSSGGGGRAGAGGSSSSDGSVPDGAADDQGAPLARLSDAWSQSDSDGPPTAAAAATAAAPRAPRADRAGAGCEGARVTTQRHGPAAAEEPSAAPAGAQSSSSKLCVVPMGGRKLHTESMIKALQGEIRRGRRCSLELCFVSDLVIADEIGRGGFGTVYSGSWRHSPAAIKVMAARPSGDEAVADAMEMAVLSTVHHPHIVQLYACLPGMVLADDGTDGTFSRSLCNPSAAPAAAAASGAPAPPPSFRRLLPGEGEGAPQQPATFNLVVMELCSGSLRDAVSRGAFHQRTPEGAVAVNMDGVVEVLLDVATALQYLHDSANLVHRDVKLDNVLLKPDASRALGFTTKLSDFGLTKVLQSTAGGNPAINMTGAGTITHLAPELFNAGSEITSAVDAYAFGILMWELFSGKMAFQGLSREAIMWGVVGHNKRPTFPPGTPPQFSELAGRCWLRSPGDRPAMAEVVVSLRELRAQQRAHLAQAAPPPAAGTHDPARMH</sequence>
<feature type="compositionally biased region" description="Low complexity" evidence="7">
    <location>
        <begin position="398"/>
        <end position="412"/>
    </location>
</feature>
<dbReference type="Pfam" id="PF07714">
    <property type="entry name" value="PK_Tyr_Ser-Thr"/>
    <property type="match status" value="2"/>
</dbReference>
<name>A0A0D2L3N5_9CHLO</name>
<feature type="domain" description="Protein kinase" evidence="8">
    <location>
        <begin position="527"/>
        <end position="852"/>
    </location>
</feature>
<accession>A0A0D2L3N5</accession>
<feature type="compositionally biased region" description="Polar residues" evidence="7">
    <location>
        <begin position="240"/>
        <end position="253"/>
    </location>
</feature>
<dbReference type="InterPro" id="IPR008271">
    <property type="entry name" value="Ser/Thr_kinase_AS"/>
</dbReference>
<keyword evidence="5 6" id="KW-0067">ATP-binding</keyword>
<dbReference type="InterPro" id="IPR017441">
    <property type="entry name" value="Protein_kinase_ATP_BS"/>
</dbReference>
<feature type="region of interest" description="Disordered" evidence="7">
    <location>
        <begin position="228"/>
        <end position="254"/>
    </location>
</feature>
<evidence type="ECO:0000256" key="1">
    <source>
        <dbReference type="ARBA" id="ARBA00022527"/>
    </source>
</evidence>
<feature type="compositionally biased region" description="Gly residues" evidence="7">
    <location>
        <begin position="387"/>
        <end position="397"/>
    </location>
</feature>
<dbReference type="PANTHER" id="PTHR44329:SF214">
    <property type="entry name" value="PROTEIN KINASE DOMAIN-CONTAINING PROTEIN"/>
    <property type="match status" value="1"/>
</dbReference>
<dbReference type="PROSITE" id="PS50011">
    <property type="entry name" value="PROTEIN_KINASE_DOM"/>
    <property type="match status" value="1"/>
</dbReference>
<dbReference type="PANTHER" id="PTHR44329">
    <property type="entry name" value="SERINE/THREONINE-PROTEIN KINASE TNNI3K-RELATED"/>
    <property type="match status" value="1"/>
</dbReference>
<gene>
    <name evidence="9" type="ORF">MNEG_6147</name>
</gene>
<evidence type="ECO:0000256" key="4">
    <source>
        <dbReference type="ARBA" id="ARBA00022777"/>
    </source>
</evidence>
<dbReference type="AlphaFoldDB" id="A0A0D2L3N5"/>
<evidence type="ECO:0000313" key="9">
    <source>
        <dbReference type="EMBL" id="KIZ01814.1"/>
    </source>
</evidence>
<keyword evidence="1" id="KW-0723">Serine/threonine-protein kinase</keyword>
<dbReference type="KEGG" id="mng:MNEG_6147"/>
<organism evidence="9 10">
    <name type="scientific">Monoraphidium neglectum</name>
    <dbReference type="NCBI Taxonomy" id="145388"/>
    <lineage>
        <taxon>Eukaryota</taxon>
        <taxon>Viridiplantae</taxon>
        <taxon>Chlorophyta</taxon>
        <taxon>core chlorophytes</taxon>
        <taxon>Chlorophyceae</taxon>
        <taxon>CS clade</taxon>
        <taxon>Sphaeropleales</taxon>
        <taxon>Selenastraceae</taxon>
        <taxon>Monoraphidium</taxon>
    </lineage>
</organism>
<dbReference type="EMBL" id="KK101192">
    <property type="protein sequence ID" value="KIZ01814.1"/>
    <property type="molecule type" value="Genomic_DNA"/>
</dbReference>
<dbReference type="InterPro" id="IPR051681">
    <property type="entry name" value="Ser/Thr_Kinases-Pseudokinases"/>
</dbReference>
<keyword evidence="4 9" id="KW-0418">Kinase</keyword>
<dbReference type="GO" id="GO:0004674">
    <property type="term" value="F:protein serine/threonine kinase activity"/>
    <property type="evidence" value="ECO:0007669"/>
    <property type="project" value="UniProtKB-KW"/>
</dbReference>
<keyword evidence="2" id="KW-0808">Transferase</keyword>
<dbReference type="SMART" id="SM00220">
    <property type="entry name" value="S_TKc"/>
    <property type="match status" value="1"/>
</dbReference>
<evidence type="ECO:0000256" key="2">
    <source>
        <dbReference type="ARBA" id="ARBA00022679"/>
    </source>
</evidence>
<feature type="region of interest" description="Disordered" evidence="7">
    <location>
        <begin position="857"/>
        <end position="878"/>
    </location>
</feature>
<keyword evidence="10" id="KW-1185">Reference proteome</keyword>
<dbReference type="Gene3D" id="3.30.200.20">
    <property type="entry name" value="Phosphorylase Kinase, domain 1"/>
    <property type="match status" value="1"/>
</dbReference>
<dbReference type="OrthoDB" id="5979581at2759"/>